<evidence type="ECO:0000256" key="2">
    <source>
        <dbReference type="ARBA" id="ARBA00022741"/>
    </source>
</evidence>
<dbReference type="CDD" id="cd03230">
    <property type="entry name" value="ABC_DR_subfamily_A"/>
    <property type="match status" value="1"/>
</dbReference>
<dbReference type="PANTHER" id="PTHR42939">
    <property type="entry name" value="ABC TRANSPORTER ATP-BINDING PROTEIN ALBC-RELATED"/>
    <property type="match status" value="1"/>
</dbReference>
<reference evidence="5 6" key="1">
    <citation type="submission" date="2018-10" db="EMBL/GenBank/DDBJ databases">
        <title>Phylogenomics of Brevibacillus.</title>
        <authorList>
            <person name="Dunlap C."/>
        </authorList>
    </citation>
    <scope>NUCLEOTIDE SEQUENCE [LARGE SCALE GENOMIC DNA]</scope>
    <source>
        <strain evidence="5 6">JCM 15716</strain>
    </source>
</reference>
<evidence type="ECO:0000313" key="5">
    <source>
        <dbReference type="EMBL" id="RNB87387.1"/>
    </source>
</evidence>
<dbReference type="GO" id="GO:0005524">
    <property type="term" value="F:ATP binding"/>
    <property type="evidence" value="ECO:0007669"/>
    <property type="project" value="UniProtKB-KW"/>
</dbReference>
<protein>
    <submittedName>
        <fullName evidence="5">ABC transporter ATP-binding protein</fullName>
    </submittedName>
</protein>
<evidence type="ECO:0000256" key="3">
    <source>
        <dbReference type="ARBA" id="ARBA00022840"/>
    </source>
</evidence>
<gene>
    <name evidence="5" type="ORF">EDM56_17145</name>
</gene>
<keyword evidence="6" id="KW-1185">Reference proteome</keyword>
<dbReference type="GO" id="GO:0016887">
    <property type="term" value="F:ATP hydrolysis activity"/>
    <property type="evidence" value="ECO:0007669"/>
    <property type="project" value="InterPro"/>
</dbReference>
<dbReference type="InterPro" id="IPR027417">
    <property type="entry name" value="P-loop_NTPase"/>
</dbReference>
<name>A0A3M8DJU5_9BACL</name>
<keyword evidence="2" id="KW-0547">Nucleotide-binding</keyword>
<dbReference type="PANTHER" id="PTHR42939:SF1">
    <property type="entry name" value="ABC TRANSPORTER ATP-BINDING PROTEIN ALBC-RELATED"/>
    <property type="match status" value="1"/>
</dbReference>
<keyword evidence="3 5" id="KW-0067">ATP-binding</keyword>
<evidence type="ECO:0000259" key="4">
    <source>
        <dbReference type="PROSITE" id="PS50893"/>
    </source>
</evidence>
<dbReference type="SMART" id="SM00382">
    <property type="entry name" value="AAA"/>
    <property type="match status" value="1"/>
</dbReference>
<evidence type="ECO:0000313" key="6">
    <source>
        <dbReference type="Proteomes" id="UP000271031"/>
    </source>
</evidence>
<evidence type="ECO:0000256" key="1">
    <source>
        <dbReference type="ARBA" id="ARBA00022448"/>
    </source>
</evidence>
<dbReference type="AlphaFoldDB" id="A0A3M8DJU5"/>
<dbReference type="Proteomes" id="UP000271031">
    <property type="component" value="Unassembled WGS sequence"/>
</dbReference>
<accession>A0A3M8DJU5</accession>
<dbReference type="SUPFAM" id="SSF52540">
    <property type="entry name" value="P-loop containing nucleoside triphosphate hydrolases"/>
    <property type="match status" value="1"/>
</dbReference>
<dbReference type="Gene3D" id="3.40.50.300">
    <property type="entry name" value="P-loop containing nucleotide triphosphate hydrolases"/>
    <property type="match status" value="1"/>
</dbReference>
<dbReference type="InterPro" id="IPR051782">
    <property type="entry name" value="ABC_Transporter_VariousFunc"/>
</dbReference>
<comment type="caution">
    <text evidence="5">The sequence shown here is derived from an EMBL/GenBank/DDBJ whole genome shotgun (WGS) entry which is preliminary data.</text>
</comment>
<dbReference type="InterPro" id="IPR003439">
    <property type="entry name" value="ABC_transporter-like_ATP-bd"/>
</dbReference>
<keyword evidence="1" id="KW-0813">Transport</keyword>
<feature type="domain" description="ABC transporter" evidence="4">
    <location>
        <begin position="6"/>
        <end position="232"/>
    </location>
</feature>
<sequence>MTQLAIHTQRLTKRYGGVTAVDNVNLAIEHGGVYGLLGPNGAGKTSLLKMLLGMVLPSEGEGYLFGRKMDDTTGEVRQRVSFVLEPQTMYPDLKADELIRLCAGLYPTWDDERCRKLKQIFALPWNRRIRSFSKGMKTQLALLIALSSRPRLLIADELTSALDPIVRQTCLQLVMQEVASGDTTVLFATHQVHEIERMADHVGFLFNGRLIVDRSLDVLKTSSRMIQAVFLAGVPAEVRQMEDVIRIQEEGKFCTITVSGKWEDCLERVKATQPAHVDVMDVGLEELFIHVAQKEGYRYEPLHLD</sequence>
<proteinExistence type="predicted"/>
<dbReference type="RefSeq" id="WP_122919085.1">
    <property type="nucleotide sequence ID" value="NZ_RHHQ01000012.1"/>
</dbReference>
<organism evidence="5 6">
    <name type="scientific">Brevibacillus fluminis</name>
    <dbReference type="NCBI Taxonomy" id="511487"/>
    <lineage>
        <taxon>Bacteria</taxon>
        <taxon>Bacillati</taxon>
        <taxon>Bacillota</taxon>
        <taxon>Bacilli</taxon>
        <taxon>Bacillales</taxon>
        <taxon>Paenibacillaceae</taxon>
        <taxon>Brevibacillus</taxon>
    </lineage>
</organism>
<dbReference type="Pfam" id="PF00005">
    <property type="entry name" value="ABC_tran"/>
    <property type="match status" value="1"/>
</dbReference>
<dbReference type="PROSITE" id="PS50893">
    <property type="entry name" value="ABC_TRANSPORTER_2"/>
    <property type="match status" value="1"/>
</dbReference>
<dbReference type="EMBL" id="RHHQ01000012">
    <property type="protein sequence ID" value="RNB87387.1"/>
    <property type="molecule type" value="Genomic_DNA"/>
</dbReference>
<dbReference type="InterPro" id="IPR003593">
    <property type="entry name" value="AAA+_ATPase"/>
</dbReference>
<dbReference type="OrthoDB" id="9791546at2"/>